<dbReference type="Gene3D" id="3.40.50.2000">
    <property type="entry name" value="Glycogen Phosphorylase B"/>
    <property type="match status" value="2"/>
</dbReference>
<dbReference type="Gene3D" id="3.40.50.150">
    <property type="entry name" value="Vaccinia Virus protein VP39"/>
    <property type="match status" value="1"/>
</dbReference>
<evidence type="ECO:0000313" key="6">
    <source>
        <dbReference type="Proteomes" id="UP000020218"/>
    </source>
</evidence>
<dbReference type="InterPro" id="IPR029063">
    <property type="entry name" value="SAM-dependent_MTases_sf"/>
</dbReference>
<dbReference type="InterPro" id="IPR011330">
    <property type="entry name" value="Glyco_hydro/deAcase_b/a-brl"/>
</dbReference>
<dbReference type="PANTHER" id="PTHR12526:SF510">
    <property type="entry name" value="D-INOSITOL 3-PHOSPHATE GLYCOSYLTRANSFERASE"/>
    <property type="match status" value="1"/>
</dbReference>
<reference evidence="5" key="1">
    <citation type="submission" date="2014-02" db="EMBL/GenBank/DDBJ databases">
        <title>Expanding our view of genomic diversity in Candidatus Accumulibacter clades.</title>
        <authorList>
            <person name="Skennerton C.T."/>
            <person name="Barr J.J."/>
            <person name="Slater F.R."/>
            <person name="Bond P.L."/>
            <person name="Tyson G.W."/>
        </authorList>
    </citation>
    <scope>NUCLEOTIDE SEQUENCE [LARGE SCALE GENOMIC DNA]</scope>
</reference>
<dbReference type="GO" id="GO:0016757">
    <property type="term" value="F:glycosyltransferase activity"/>
    <property type="evidence" value="ECO:0007669"/>
    <property type="project" value="UniProtKB-KW"/>
</dbReference>
<comment type="caution">
    <text evidence="5">The sequence shown here is derived from an EMBL/GenBank/DDBJ whole genome shotgun (WGS) entry which is preliminary data.</text>
</comment>
<evidence type="ECO:0000259" key="4">
    <source>
        <dbReference type="Pfam" id="PF13524"/>
    </source>
</evidence>
<dbReference type="GO" id="GO:0005975">
    <property type="term" value="P:carbohydrate metabolic process"/>
    <property type="evidence" value="ECO:0007669"/>
    <property type="project" value="InterPro"/>
</dbReference>
<evidence type="ECO:0000259" key="3">
    <source>
        <dbReference type="Pfam" id="PF08241"/>
    </source>
</evidence>
<keyword evidence="1" id="KW-0328">Glycosyltransferase</keyword>
<evidence type="ECO:0000256" key="2">
    <source>
        <dbReference type="ARBA" id="ARBA00022679"/>
    </source>
</evidence>
<name>A0A011NVE6_9PROT</name>
<feature type="domain" description="Methyltransferase type 11" evidence="3">
    <location>
        <begin position="1511"/>
        <end position="1559"/>
    </location>
</feature>
<dbReference type="SUPFAM" id="SSF53756">
    <property type="entry name" value="UDP-Glycosyltransferase/glycogen phosphorylase"/>
    <property type="match status" value="1"/>
</dbReference>
<proteinExistence type="predicted"/>
<feature type="domain" description="Spore protein YkvP/CgeB glycosyl transferase-like" evidence="4">
    <location>
        <begin position="266"/>
        <end position="373"/>
    </location>
</feature>
<dbReference type="GO" id="GO:0008757">
    <property type="term" value="F:S-adenosylmethionine-dependent methyltransferase activity"/>
    <property type="evidence" value="ECO:0007669"/>
    <property type="project" value="InterPro"/>
</dbReference>
<dbReference type="SUPFAM" id="SSF88713">
    <property type="entry name" value="Glycoside hydrolase/deacetylase"/>
    <property type="match status" value="1"/>
</dbReference>
<sequence>MMQQRSLVRRAADEYAKGNYQVALDFYRMLSNQLGEKNFEVNIWLCQKRLRREGRRSADQFPLKAVKVACVMDEFTFHCYEPECDLLPLTPDNVLDELDNFNPDLLFVESAWRGKDELWNRKIATLSKELRVALQWCKERQIPTVFWNKEDPVHFETFLTAVQQFDHVFTTDIDCIARYKVALGHERVYLLPFACQPRIHNPIQVIPRKDAFCFAGAYYVRYPERTHDLENYVAVFPKYKPLDIFDRNFGKDDVNYKFPPQYDPYIVGTLPFNEIHKAYKGYRYSINLNSIKQSQTMFARRVYELLGSNTITVSNFSRGVRLLFGDLVLSSDSGDEILTRLRRMDSEIEQKHQLAGLRKVMLEHTYEHRLAYVVRKALGWSWDSALPVIVVVTLVGSQDEYRRVVESYQAQRHARKRLLIILKHPLADAQLASPDDQTISIVDSLKVAESHLRNDLNRDDWLAVMMADDYHGPNYLLDLAIATRYSDAQVIGKAMRFQCTAEGIRLLHPGNAYREMGRLPVRSSAIRADALPREQILLPWLARAQNEEWKLPGLAIDPFNYCLDGQNSQDAASIRARVDDLKLDAGLPLDQITRAAEDIPPAQLDESTVPKWNATRLMQVFGQVIHSQISVEVKPGGLSIDSNLPEGKHEYLYAKQELPVGMLPTTRIMDTQLELTPGLDVQYVFRFLNNNKQRINHVIHTANRNHTATIPPGTAFVQMGWRVCGSGTATIKSLLWGHRKLEPARLLGRSDTLLVTNHYPRYDDLYRNAFVHSRVKGYLQRGVDVDVFLLRPNVVTSYHEFENVDVLTGGPQALCNLLDNGHYKTVLVHFLSREMWEALERYPGLKLIIWVHGAEIHAWHRRKFNYQDEEERAKAIRESESRMAFWRGILNPITSNLKLVFVSRHFAEEVFEDLGFRLPDEAYTIIHNPIDTQLFAYQVKPLEQRKRVLSIRPYASRLYANDLSVSAILRLSREPFFSELHFRMIGDGKLFEETVEPLRKFPNVTIEQRFLTHAEIAALHKEYGVFLVPTRCDSHGVSRDEAMASGLVPVTSSVAAIPEFVDQSCGILAPPEDAASLADGIARLYKSPDLFDRLSKAAAQRVIQQRASQGILEQEISLIAPALDRIADGRPISFLSFDVEALPGRAPHDPVERLIWGRYDGQEFGIRRICAILKQYGIKGNFLIDFSACLLYGDKPVRDVVEFLLSEGHELHVHLHSEWVVRKWGLRSKDWADGPVGMDMLDDTLSRSFLQFAAFKYRTLVGQAPVLFRAGGFRFNASTITAAQKLGFKACSNFNSGRHTDLWEGQSPAVINNEPFRWGDDLIELPVDLSPEPLSLDWGIYLGMFDRILSRKRLRTFNLTLHSWSLLTRGKQEHFTGHSAEHEERLHRICEHLIANTRPTGYAEFLSGGVEISEQADCHCVLTPSAFAAPTRQCSICGATYGMPLNSDVCPSCGSRARHRQILDVLNQTGNPFDGRSALACHANPVEMQAFLAKAAKVVNFDVRPLGYADLQMDIQSMDKVEDSSFDTFIAVHVLNHVFDDGKALMEIHRILKLGGVALVTIPCRENSPTEPCANVIEHYGPDALSRFGVGTYRRYGLEEAIDLFSTFFTVEQYKGFDELTSSHDYVFLLTKDRSKAGSTVQ</sequence>
<evidence type="ECO:0000256" key="1">
    <source>
        <dbReference type="ARBA" id="ARBA00022676"/>
    </source>
</evidence>
<evidence type="ECO:0000313" key="5">
    <source>
        <dbReference type="EMBL" id="EXI68580.1"/>
    </source>
</evidence>
<dbReference type="Pfam" id="PF08241">
    <property type="entry name" value="Methyltransf_11"/>
    <property type="match status" value="1"/>
</dbReference>
<accession>A0A011NVE6</accession>
<dbReference type="EMBL" id="JFAX01000004">
    <property type="protein sequence ID" value="EXI68580.1"/>
    <property type="molecule type" value="Genomic_DNA"/>
</dbReference>
<dbReference type="Pfam" id="PF13524">
    <property type="entry name" value="Glyco_trans_1_2"/>
    <property type="match status" value="1"/>
</dbReference>
<keyword evidence="6" id="KW-1185">Reference proteome</keyword>
<dbReference type="Proteomes" id="UP000020218">
    <property type="component" value="Unassembled WGS sequence"/>
</dbReference>
<dbReference type="CDD" id="cd03801">
    <property type="entry name" value="GT4_PimA-like"/>
    <property type="match status" value="1"/>
</dbReference>
<dbReference type="Gene3D" id="3.20.20.370">
    <property type="entry name" value="Glycoside hydrolase/deacetylase"/>
    <property type="match status" value="1"/>
</dbReference>
<dbReference type="InterPro" id="IPR013216">
    <property type="entry name" value="Methyltransf_11"/>
</dbReference>
<dbReference type="SUPFAM" id="SSF53335">
    <property type="entry name" value="S-adenosyl-L-methionine-dependent methyltransferases"/>
    <property type="match status" value="1"/>
</dbReference>
<organism evidence="5 6">
    <name type="scientific">Candidatus Accumulibacter adjunctus</name>
    <dbReference type="NCBI Taxonomy" id="1454001"/>
    <lineage>
        <taxon>Bacteria</taxon>
        <taxon>Pseudomonadati</taxon>
        <taxon>Pseudomonadota</taxon>
        <taxon>Betaproteobacteria</taxon>
        <taxon>Candidatus Accumulibacter</taxon>
    </lineage>
</organism>
<dbReference type="PANTHER" id="PTHR12526">
    <property type="entry name" value="GLYCOSYLTRANSFERASE"/>
    <property type="match status" value="1"/>
</dbReference>
<dbReference type="Pfam" id="PF13692">
    <property type="entry name" value="Glyco_trans_1_4"/>
    <property type="match status" value="1"/>
</dbReference>
<gene>
    <name evidence="5" type="primary">ykvP_2</name>
    <name evidence="5" type="ORF">AW08_00892</name>
</gene>
<dbReference type="InterPro" id="IPR055259">
    <property type="entry name" value="YkvP/CgeB_Glyco_trans-like"/>
</dbReference>
<dbReference type="PATRIC" id="fig|1454001.3.peg.1031"/>
<protein>
    <submittedName>
        <fullName evidence="5">Spore protein YkvP</fullName>
    </submittedName>
</protein>
<keyword evidence="2" id="KW-0808">Transferase</keyword>
<dbReference type="STRING" id="1454001.AW08_00892"/>